<gene>
    <name evidence="1" type="ORF">TPC1_10289</name>
</gene>
<accession>A0A146KIB4</accession>
<sequence>GWFVRMQGGDLKYAIKHIESEMQTYDKRQSSADLNIFTGFSAIHYAIINSHYDLLHFLLPYEINSLTQQDCELFSKSLNQKVIIDQFSTVVQFVLLSKNLVCLQIILDFLQNSPQCHEEFFRLNKNNFQTACSCLYPEAMLVLNNPIFIHYELFNLATNPLDLAISYNNPLVVNVLENQLQTANLYKTAKFFLDVRENVNLLQKAVCSEVSEAFKVKMYQLVKFCYKLYRNEKMLEATAFLVGLSEEEIFGEKVQ</sequence>
<evidence type="ECO:0008006" key="2">
    <source>
        <dbReference type="Google" id="ProtNLM"/>
    </source>
</evidence>
<reference evidence="1" key="1">
    <citation type="submission" date="2015-07" db="EMBL/GenBank/DDBJ databases">
        <title>Adaptation to a free-living lifestyle via gene acquisitions in the diplomonad Trepomonas sp. PC1.</title>
        <authorList>
            <person name="Xu F."/>
            <person name="Jerlstrom-Hultqvist J."/>
            <person name="Kolisko M."/>
            <person name="Simpson A.G.B."/>
            <person name="Roger A.J."/>
            <person name="Svard S.G."/>
            <person name="Andersson J.O."/>
        </authorList>
    </citation>
    <scope>NUCLEOTIDE SEQUENCE</scope>
    <source>
        <strain evidence="1">PC1</strain>
    </source>
</reference>
<dbReference type="AlphaFoldDB" id="A0A146KIB4"/>
<feature type="non-terminal residue" evidence="1">
    <location>
        <position position="1"/>
    </location>
</feature>
<dbReference type="EMBL" id="GDID01000213">
    <property type="protein sequence ID" value="JAP96393.1"/>
    <property type="molecule type" value="Transcribed_RNA"/>
</dbReference>
<evidence type="ECO:0000313" key="1">
    <source>
        <dbReference type="EMBL" id="JAP96393.1"/>
    </source>
</evidence>
<name>A0A146KIB4_9EUKA</name>
<protein>
    <recommendedName>
        <fullName evidence="2">Ankyrin repeat-containing protein</fullName>
    </recommendedName>
</protein>
<dbReference type="InterPro" id="IPR036770">
    <property type="entry name" value="Ankyrin_rpt-contain_sf"/>
</dbReference>
<organism evidence="1">
    <name type="scientific">Trepomonas sp. PC1</name>
    <dbReference type="NCBI Taxonomy" id="1076344"/>
    <lineage>
        <taxon>Eukaryota</taxon>
        <taxon>Metamonada</taxon>
        <taxon>Diplomonadida</taxon>
        <taxon>Hexamitidae</taxon>
        <taxon>Hexamitinae</taxon>
        <taxon>Trepomonas</taxon>
    </lineage>
</organism>
<proteinExistence type="predicted"/>
<dbReference type="SUPFAM" id="SSF48403">
    <property type="entry name" value="Ankyrin repeat"/>
    <property type="match status" value="1"/>
</dbReference>